<gene>
    <name evidence="2" type="ORF">QVD17_09395</name>
</gene>
<dbReference type="AlphaFoldDB" id="A0AAD8P3X0"/>
<sequence>MPRAPTRFLLQFFLLRVTKRAIELTQASQIFPLNTHLDPGDPTVTRTLNLIPITRVQVGPVNGFNAQVSEAEFAEGDDGVWVGLDFGEADLEGSDGYDKDEERMVVVVVVAIDVKGDYHICDDWCLMIVEALIHQICRPNDYYTLM</sequence>
<dbReference type="EMBL" id="JAUHHV010000002">
    <property type="protein sequence ID" value="KAK1432498.1"/>
    <property type="molecule type" value="Genomic_DNA"/>
</dbReference>
<evidence type="ECO:0000313" key="3">
    <source>
        <dbReference type="Proteomes" id="UP001229421"/>
    </source>
</evidence>
<keyword evidence="3" id="KW-1185">Reference proteome</keyword>
<dbReference type="Proteomes" id="UP001229421">
    <property type="component" value="Unassembled WGS sequence"/>
</dbReference>
<evidence type="ECO:0000256" key="1">
    <source>
        <dbReference type="SAM" id="SignalP"/>
    </source>
</evidence>
<organism evidence="2 3">
    <name type="scientific">Tagetes erecta</name>
    <name type="common">African marigold</name>
    <dbReference type="NCBI Taxonomy" id="13708"/>
    <lineage>
        <taxon>Eukaryota</taxon>
        <taxon>Viridiplantae</taxon>
        <taxon>Streptophyta</taxon>
        <taxon>Embryophyta</taxon>
        <taxon>Tracheophyta</taxon>
        <taxon>Spermatophyta</taxon>
        <taxon>Magnoliopsida</taxon>
        <taxon>eudicotyledons</taxon>
        <taxon>Gunneridae</taxon>
        <taxon>Pentapetalae</taxon>
        <taxon>asterids</taxon>
        <taxon>campanulids</taxon>
        <taxon>Asterales</taxon>
        <taxon>Asteraceae</taxon>
        <taxon>Asteroideae</taxon>
        <taxon>Heliantheae alliance</taxon>
        <taxon>Tageteae</taxon>
        <taxon>Tagetes</taxon>
    </lineage>
</organism>
<comment type="caution">
    <text evidence="2">The sequence shown here is derived from an EMBL/GenBank/DDBJ whole genome shotgun (WGS) entry which is preliminary data.</text>
</comment>
<proteinExistence type="predicted"/>
<evidence type="ECO:0000313" key="2">
    <source>
        <dbReference type="EMBL" id="KAK1432498.1"/>
    </source>
</evidence>
<protein>
    <submittedName>
        <fullName evidence="2">Uncharacterized protein</fullName>
    </submittedName>
</protein>
<feature type="signal peptide" evidence="1">
    <location>
        <begin position="1"/>
        <end position="20"/>
    </location>
</feature>
<accession>A0AAD8P3X0</accession>
<reference evidence="2" key="1">
    <citation type="journal article" date="2023" name="bioRxiv">
        <title>Improved chromosome-level genome assembly for marigold (Tagetes erecta).</title>
        <authorList>
            <person name="Jiang F."/>
            <person name="Yuan L."/>
            <person name="Wang S."/>
            <person name="Wang H."/>
            <person name="Xu D."/>
            <person name="Wang A."/>
            <person name="Fan W."/>
        </authorList>
    </citation>
    <scope>NUCLEOTIDE SEQUENCE</scope>
    <source>
        <strain evidence="2">WSJ</strain>
        <tissue evidence="2">Leaf</tissue>
    </source>
</reference>
<keyword evidence="1" id="KW-0732">Signal</keyword>
<name>A0AAD8P3X0_TARER</name>
<feature type="chain" id="PRO_5042127273" evidence="1">
    <location>
        <begin position="21"/>
        <end position="146"/>
    </location>
</feature>